<organism evidence="1 2">
    <name type="scientific">Hymenobacter jeongseonensis</name>
    <dbReference type="NCBI Taxonomy" id="2791027"/>
    <lineage>
        <taxon>Bacteria</taxon>
        <taxon>Pseudomonadati</taxon>
        <taxon>Bacteroidota</taxon>
        <taxon>Cytophagia</taxon>
        <taxon>Cytophagales</taxon>
        <taxon>Hymenobacteraceae</taxon>
        <taxon>Hymenobacter</taxon>
    </lineage>
</organism>
<sequence length="117" mass="12503">MSPVRGRDLPLYVTGPCPPHLPTCSCLDELPPAAGDGVLFQLSGSGPERGHTPTEVDYVRVGNAVLQAALQQRPCYAALGPGEFLGAQELPADLPLPYNEYQPDLLISKALRAIRLL</sequence>
<proteinExistence type="predicted"/>
<dbReference type="Proteomes" id="UP000597617">
    <property type="component" value="Unassembled WGS sequence"/>
</dbReference>
<gene>
    <name evidence="1" type="ORF">I2I05_21655</name>
</gene>
<reference evidence="1 2" key="1">
    <citation type="submission" date="2020-11" db="EMBL/GenBank/DDBJ databases">
        <authorList>
            <person name="Kim M.K."/>
        </authorList>
    </citation>
    <scope>NUCLEOTIDE SEQUENCE [LARGE SCALE GENOMIC DNA]</scope>
    <source>
        <strain evidence="1 2">BT683</strain>
    </source>
</reference>
<accession>A0ABS0INU5</accession>
<comment type="caution">
    <text evidence="1">The sequence shown here is derived from an EMBL/GenBank/DDBJ whole genome shotgun (WGS) entry which is preliminary data.</text>
</comment>
<protein>
    <submittedName>
        <fullName evidence="1">Uncharacterized protein</fullName>
    </submittedName>
</protein>
<keyword evidence="2" id="KW-1185">Reference proteome</keyword>
<evidence type="ECO:0000313" key="2">
    <source>
        <dbReference type="Proteomes" id="UP000597617"/>
    </source>
</evidence>
<name>A0ABS0INU5_9BACT</name>
<evidence type="ECO:0000313" key="1">
    <source>
        <dbReference type="EMBL" id="MBF9240011.1"/>
    </source>
</evidence>
<dbReference type="EMBL" id="JADQDQ010000028">
    <property type="protein sequence ID" value="MBF9240011.1"/>
    <property type="molecule type" value="Genomic_DNA"/>
</dbReference>